<evidence type="ECO:0000256" key="2">
    <source>
        <dbReference type="ARBA" id="ARBA00012438"/>
    </source>
</evidence>
<evidence type="ECO:0000313" key="11">
    <source>
        <dbReference type="Proteomes" id="UP000248806"/>
    </source>
</evidence>
<dbReference type="Pfam" id="PF08447">
    <property type="entry name" value="PAS_3"/>
    <property type="match status" value="1"/>
</dbReference>
<dbReference type="InterPro" id="IPR052162">
    <property type="entry name" value="Sensor_kinase/Photoreceptor"/>
</dbReference>
<feature type="domain" description="PAC" evidence="9">
    <location>
        <begin position="87"/>
        <end position="139"/>
    </location>
</feature>
<dbReference type="Gene3D" id="3.30.565.10">
    <property type="entry name" value="Histidine kinase-like ATPase, C-terminal domain"/>
    <property type="match status" value="1"/>
</dbReference>
<dbReference type="InterPro" id="IPR036890">
    <property type="entry name" value="HATPase_C_sf"/>
</dbReference>
<keyword evidence="3" id="KW-0597">Phosphoprotein</keyword>
<protein>
    <recommendedName>
        <fullName evidence="2">histidine kinase</fullName>
        <ecNumber evidence="2">2.7.13.3</ecNumber>
    </recommendedName>
</protein>
<dbReference type="InterPro" id="IPR000700">
    <property type="entry name" value="PAS-assoc_C"/>
</dbReference>
<evidence type="ECO:0000256" key="3">
    <source>
        <dbReference type="ARBA" id="ARBA00022553"/>
    </source>
</evidence>
<comment type="caution">
    <text evidence="10">The sequence shown here is derived from an EMBL/GenBank/DDBJ whole genome shotgun (WGS) entry which is preliminary data.</text>
</comment>
<dbReference type="SUPFAM" id="SSF47384">
    <property type="entry name" value="Homodimeric domain of signal transducing histidine kinase"/>
    <property type="match status" value="1"/>
</dbReference>
<name>A0A326U9V2_THEHA</name>
<feature type="domain" description="PAS" evidence="8">
    <location>
        <begin position="431"/>
        <end position="508"/>
    </location>
</feature>
<dbReference type="InterPro" id="IPR005467">
    <property type="entry name" value="His_kinase_dom"/>
</dbReference>
<gene>
    <name evidence="10" type="ORF">EI42_02986</name>
</gene>
<feature type="domain" description="PAC" evidence="9">
    <location>
        <begin position="505"/>
        <end position="557"/>
    </location>
</feature>
<dbReference type="PROSITE" id="PS50109">
    <property type="entry name" value="HIS_KIN"/>
    <property type="match status" value="1"/>
</dbReference>
<dbReference type="SMART" id="SM00388">
    <property type="entry name" value="HisKA"/>
    <property type="match status" value="1"/>
</dbReference>
<evidence type="ECO:0000256" key="6">
    <source>
        <dbReference type="ARBA" id="ARBA00023012"/>
    </source>
</evidence>
<dbReference type="InterPro" id="IPR013656">
    <property type="entry name" value="PAS_4"/>
</dbReference>
<dbReference type="SUPFAM" id="SSF55874">
    <property type="entry name" value="ATPase domain of HSP90 chaperone/DNA topoisomerase II/histidine kinase"/>
    <property type="match status" value="1"/>
</dbReference>
<dbReference type="FunFam" id="3.30.565.10:FF:000006">
    <property type="entry name" value="Sensor histidine kinase WalK"/>
    <property type="match status" value="1"/>
</dbReference>
<dbReference type="InterPro" id="IPR035965">
    <property type="entry name" value="PAS-like_dom_sf"/>
</dbReference>
<dbReference type="CDD" id="cd00130">
    <property type="entry name" value="PAS"/>
    <property type="match status" value="2"/>
</dbReference>
<comment type="catalytic activity">
    <reaction evidence="1">
        <text>ATP + protein L-histidine = ADP + protein N-phospho-L-histidine.</text>
        <dbReference type="EC" id="2.7.13.3"/>
    </reaction>
</comment>
<dbReference type="InterPro" id="IPR003594">
    <property type="entry name" value="HATPase_dom"/>
</dbReference>
<dbReference type="InterPro" id="IPR004358">
    <property type="entry name" value="Sig_transdc_His_kin-like_C"/>
</dbReference>
<dbReference type="InterPro" id="IPR013655">
    <property type="entry name" value="PAS_fold_3"/>
</dbReference>
<dbReference type="Gene3D" id="1.10.287.130">
    <property type="match status" value="1"/>
</dbReference>
<dbReference type="InterPro" id="IPR000014">
    <property type="entry name" value="PAS"/>
</dbReference>
<dbReference type="OrthoDB" id="137860at2"/>
<dbReference type="AlphaFoldDB" id="A0A326U9V2"/>
<dbReference type="NCBIfam" id="TIGR00229">
    <property type="entry name" value="sensory_box"/>
    <property type="match status" value="2"/>
</dbReference>
<dbReference type="SUPFAM" id="SSF55781">
    <property type="entry name" value="GAF domain-like"/>
    <property type="match status" value="1"/>
</dbReference>
<keyword evidence="5" id="KW-0418">Kinase</keyword>
<dbReference type="PANTHER" id="PTHR43304:SF1">
    <property type="entry name" value="PAC DOMAIN-CONTAINING PROTEIN"/>
    <property type="match status" value="1"/>
</dbReference>
<dbReference type="InterPro" id="IPR036097">
    <property type="entry name" value="HisK_dim/P_sf"/>
</dbReference>
<organism evidence="10 11">
    <name type="scientific">Thermosporothrix hazakensis</name>
    <dbReference type="NCBI Taxonomy" id="644383"/>
    <lineage>
        <taxon>Bacteria</taxon>
        <taxon>Bacillati</taxon>
        <taxon>Chloroflexota</taxon>
        <taxon>Ktedonobacteria</taxon>
        <taxon>Ktedonobacterales</taxon>
        <taxon>Thermosporotrichaceae</taxon>
        <taxon>Thermosporothrix</taxon>
    </lineage>
</organism>
<dbReference type="PRINTS" id="PR00344">
    <property type="entry name" value="BCTRLSENSOR"/>
</dbReference>
<keyword evidence="11" id="KW-1185">Reference proteome</keyword>
<dbReference type="SUPFAM" id="SSF55785">
    <property type="entry name" value="PYP-like sensor domain (PAS domain)"/>
    <property type="match status" value="3"/>
</dbReference>
<dbReference type="PROSITE" id="PS50113">
    <property type="entry name" value="PAC"/>
    <property type="match status" value="3"/>
</dbReference>
<dbReference type="FunFam" id="3.30.450.20:FF:000099">
    <property type="entry name" value="Sensory box sensor histidine kinase"/>
    <property type="match status" value="1"/>
</dbReference>
<dbReference type="EMBL" id="QKUF01000009">
    <property type="protein sequence ID" value="PZW29264.1"/>
    <property type="molecule type" value="Genomic_DNA"/>
</dbReference>
<accession>A0A326U9V2</accession>
<proteinExistence type="predicted"/>
<evidence type="ECO:0000259" key="9">
    <source>
        <dbReference type="PROSITE" id="PS50113"/>
    </source>
</evidence>
<feature type="domain" description="Histidine kinase" evidence="7">
    <location>
        <begin position="699"/>
        <end position="931"/>
    </location>
</feature>
<dbReference type="InterPro" id="IPR003018">
    <property type="entry name" value="GAF"/>
</dbReference>
<dbReference type="Proteomes" id="UP000248806">
    <property type="component" value="Unassembled WGS sequence"/>
</dbReference>
<dbReference type="PANTHER" id="PTHR43304">
    <property type="entry name" value="PHYTOCHROME-LIKE PROTEIN CPH1"/>
    <property type="match status" value="1"/>
</dbReference>
<dbReference type="Pfam" id="PF13426">
    <property type="entry name" value="PAS_9"/>
    <property type="match status" value="1"/>
</dbReference>
<evidence type="ECO:0000259" key="8">
    <source>
        <dbReference type="PROSITE" id="PS50112"/>
    </source>
</evidence>
<evidence type="ECO:0000256" key="4">
    <source>
        <dbReference type="ARBA" id="ARBA00022679"/>
    </source>
</evidence>
<dbReference type="Gene3D" id="3.30.450.20">
    <property type="entry name" value="PAS domain"/>
    <property type="match status" value="4"/>
</dbReference>
<dbReference type="InterPro" id="IPR003661">
    <property type="entry name" value="HisK_dim/P_dom"/>
</dbReference>
<evidence type="ECO:0000256" key="1">
    <source>
        <dbReference type="ARBA" id="ARBA00000085"/>
    </source>
</evidence>
<keyword evidence="4" id="KW-0808">Transferase</keyword>
<dbReference type="CDD" id="cd00082">
    <property type="entry name" value="HisKA"/>
    <property type="match status" value="1"/>
</dbReference>
<evidence type="ECO:0000313" key="10">
    <source>
        <dbReference type="EMBL" id="PZW29264.1"/>
    </source>
</evidence>
<keyword evidence="6" id="KW-0902">Two-component regulatory system</keyword>
<dbReference type="Pfam" id="PF00512">
    <property type="entry name" value="HisKA"/>
    <property type="match status" value="1"/>
</dbReference>
<dbReference type="Gene3D" id="3.30.450.40">
    <property type="match status" value="1"/>
</dbReference>
<dbReference type="Pfam" id="PF13185">
    <property type="entry name" value="GAF_2"/>
    <property type="match status" value="1"/>
</dbReference>
<dbReference type="Pfam" id="PF08448">
    <property type="entry name" value="PAS_4"/>
    <property type="match status" value="1"/>
</dbReference>
<feature type="domain" description="PAC" evidence="9">
    <location>
        <begin position="643"/>
        <end position="695"/>
    </location>
</feature>
<dbReference type="InterPro" id="IPR001610">
    <property type="entry name" value="PAC"/>
</dbReference>
<sequence length="931" mass="105439">MTRSFNKKKNLPSVSPDIVQQVGESPLCLSRPTSMHRLDLEGKPLLSSTESPATVTAEEQEWLHFWQRYAPLQKEDMLKDARSGKIKTVTCDMRDEKGERHWWDVTILPVFGAQGALNHFLVLTSEVTAYHQIQAALEEQLRLAQLNMDVSIALTRELSLQEMLKHCAAALVKNLGAERACIWTLDEQEKVLELQADAGVPIENRVEHMRIPLQSKLIGEIVQTKRPILTNSLLDDIAPEGREAIQKAGMVAFAGFPLMIEQRAVGVMVVFTRNPLTGATFHAMESVSLGIALGIERKNVEEGQKRMGLLIEQSTNAICAVSLDGYLLQYNPACSRMLGLPAQSAPRSLRLLDCFPQKVRQRLQEALRQVHETGQWEGELELRNASSGKEIVIALSIILVADPQSRRSGWLALAAHDITAQKHVESTLKKSEEMFRTLANQAPMIIWRSDEHGNVIYANELWKRFTGLEVKEGEDSMSWLSLLHPEDRSRIIEARTAAHKARRTYQDQARMRRADGEYRTLVVTGSPCYDARGTFSGFIGVNMDITERQRAEEERTRLLHSLAVERSRFEEVLRNLPSGVLIAEAPSGRIMMGNEQVERIFRGKLFYAENVEQYNEWTGWHLDGTPMQPHEWPLARAVHGEYATETVKYLRGDGTIGFITMSGAPIKDEHNNTVAGVVVINDITEQKMLERKQEAFFSIISHELKTPLTAIQGNVQLAMRRIKRIEQREELPEHLAQSFDDIQGFLDRCQQQLRVQNRLINDLLDISRAQSDRLEIHPSLCDLYELVTETVLDQQSAQPQREIRLELPPKERIQVKADRDRIGQVLLNYLTNALKYSPVDKPVTVGLDVEPRQVRVWVRDQGPGLSPKAQRQVWEQFYQEPTIQASSKIGVGLGLGLYICQKLIRDHQGEVGVDSKEGEGSTFWFTLPLSE</sequence>
<dbReference type="RefSeq" id="WP_111323294.1">
    <property type="nucleotide sequence ID" value="NZ_BIFX01000001.1"/>
</dbReference>
<evidence type="ECO:0000259" key="7">
    <source>
        <dbReference type="PROSITE" id="PS50109"/>
    </source>
</evidence>
<dbReference type="GO" id="GO:0000155">
    <property type="term" value="F:phosphorelay sensor kinase activity"/>
    <property type="evidence" value="ECO:0007669"/>
    <property type="project" value="InterPro"/>
</dbReference>
<dbReference type="SMART" id="SM00065">
    <property type="entry name" value="GAF"/>
    <property type="match status" value="1"/>
</dbReference>
<dbReference type="SMART" id="SM00086">
    <property type="entry name" value="PAC"/>
    <property type="match status" value="4"/>
</dbReference>
<dbReference type="Pfam" id="PF02518">
    <property type="entry name" value="HATPase_c"/>
    <property type="match status" value="1"/>
</dbReference>
<reference evidence="10 11" key="1">
    <citation type="submission" date="2018-06" db="EMBL/GenBank/DDBJ databases">
        <title>Genomic Encyclopedia of Archaeal and Bacterial Type Strains, Phase II (KMG-II): from individual species to whole genera.</title>
        <authorList>
            <person name="Goeker M."/>
        </authorList>
    </citation>
    <scope>NUCLEOTIDE SEQUENCE [LARGE SCALE GENOMIC DNA]</scope>
    <source>
        <strain evidence="10 11">ATCC BAA-1881</strain>
    </source>
</reference>
<dbReference type="CDD" id="cd00075">
    <property type="entry name" value="HATPase"/>
    <property type="match status" value="1"/>
</dbReference>
<dbReference type="EC" id="2.7.13.3" evidence="2"/>
<dbReference type="PROSITE" id="PS50112">
    <property type="entry name" value="PAS"/>
    <property type="match status" value="2"/>
</dbReference>
<dbReference type="SMART" id="SM00091">
    <property type="entry name" value="PAS"/>
    <property type="match status" value="3"/>
</dbReference>
<evidence type="ECO:0000256" key="5">
    <source>
        <dbReference type="ARBA" id="ARBA00022777"/>
    </source>
</evidence>
<feature type="domain" description="PAS" evidence="8">
    <location>
        <begin position="303"/>
        <end position="374"/>
    </location>
</feature>
<dbReference type="InterPro" id="IPR029016">
    <property type="entry name" value="GAF-like_dom_sf"/>
</dbReference>
<dbReference type="SMART" id="SM00387">
    <property type="entry name" value="HATPase_c"/>
    <property type="match status" value="1"/>
</dbReference>